<gene>
    <name evidence="1" type="ORF">RPERSI_LOCUS14517</name>
</gene>
<reference evidence="1" key="1">
    <citation type="submission" date="2021-06" db="EMBL/GenBank/DDBJ databases">
        <authorList>
            <person name="Kallberg Y."/>
            <person name="Tangrot J."/>
            <person name="Rosling A."/>
        </authorList>
    </citation>
    <scope>NUCLEOTIDE SEQUENCE</scope>
    <source>
        <strain evidence="1">MA461A</strain>
    </source>
</reference>
<dbReference type="EMBL" id="CAJVQC010033584">
    <property type="protein sequence ID" value="CAG8754304.1"/>
    <property type="molecule type" value="Genomic_DNA"/>
</dbReference>
<proteinExistence type="predicted"/>
<feature type="non-terminal residue" evidence="1">
    <location>
        <position position="291"/>
    </location>
</feature>
<evidence type="ECO:0000313" key="2">
    <source>
        <dbReference type="Proteomes" id="UP000789920"/>
    </source>
</evidence>
<organism evidence="1 2">
    <name type="scientific">Racocetra persica</name>
    <dbReference type="NCBI Taxonomy" id="160502"/>
    <lineage>
        <taxon>Eukaryota</taxon>
        <taxon>Fungi</taxon>
        <taxon>Fungi incertae sedis</taxon>
        <taxon>Mucoromycota</taxon>
        <taxon>Glomeromycotina</taxon>
        <taxon>Glomeromycetes</taxon>
        <taxon>Diversisporales</taxon>
        <taxon>Gigasporaceae</taxon>
        <taxon>Racocetra</taxon>
    </lineage>
</organism>
<protein>
    <submittedName>
        <fullName evidence="1">34684_t:CDS:1</fullName>
    </submittedName>
</protein>
<accession>A0ACA9QLX7</accession>
<name>A0ACA9QLX7_9GLOM</name>
<dbReference type="Proteomes" id="UP000789920">
    <property type="component" value="Unassembled WGS sequence"/>
</dbReference>
<keyword evidence="2" id="KW-1185">Reference proteome</keyword>
<sequence>MNQNIPNENQKSWSANTAQKIQALNQQLVQTQNRKKRQELETALQNQTEDEQEQVGYDLFALLDRLPIQNQVVANLGKFGTILNPEALSNLKSFSEGGWYDTVEISRINQILANLQEFSQCKQIAVGGRVIAARESKKILFAEVNDGSILCPLQLIFSRELLPHLPLGSVVKVQGQLVLVPQLSHQLELRVQVCELKYKIMPTRPISCHKRDLVVRTYRRLDQPNQKKAITQLEITKIIEAFLTELQASLLAGEPDGSPAGVTQSQITAFQALKKKLESFLAVPPRVNPGS</sequence>
<comment type="caution">
    <text evidence="1">The sequence shown here is derived from an EMBL/GenBank/DDBJ whole genome shotgun (WGS) entry which is preliminary data.</text>
</comment>
<evidence type="ECO:0000313" key="1">
    <source>
        <dbReference type="EMBL" id="CAG8754304.1"/>
    </source>
</evidence>